<feature type="coiled-coil region" evidence="1">
    <location>
        <begin position="45"/>
        <end position="114"/>
    </location>
</feature>
<dbReference type="Pfam" id="PF10721">
    <property type="entry name" value="DUF2514"/>
    <property type="match status" value="1"/>
</dbReference>
<proteinExistence type="predicted"/>
<evidence type="ECO:0000256" key="1">
    <source>
        <dbReference type="SAM" id="Coils"/>
    </source>
</evidence>
<dbReference type="Proteomes" id="UP000001977">
    <property type="component" value="Chromosome"/>
</dbReference>
<dbReference type="InterPro" id="IPR019659">
    <property type="entry name" value="DUF2514"/>
</dbReference>
<name>Q2L281_BORA1</name>
<evidence type="ECO:0000313" key="3">
    <source>
        <dbReference type="Proteomes" id="UP000001977"/>
    </source>
</evidence>
<dbReference type="HOGENOM" id="CLU_128652_1_0_4"/>
<sequence length="173" mass="18065">MSGLNLLRGWKGLALAAAAGGLMAGIAAWSVQEWWWGAAVSELKADFAREDAERANANLAAVERVREEEKRRTAAVEEARNEAQKLAAAAAADAAGARNERDRLRARANALARAAADRDPAAADGGPPGAAGADLLAYMLGRVSDRAAELAAIADRARVAGLTCERIYDGLSK</sequence>
<accession>Q2L281</accession>
<evidence type="ECO:0000313" key="2">
    <source>
        <dbReference type="EMBL" id="CAJ49094.1"/>
    </source>
</evidence>
<keyword evidence="3" id="KW-1185">Reference proteome</keyword>
<dbReference type="EMBL" id="AM167904">
    <property type="protein sequence ID" value="CAJ49094.1"/>
    <property type="molecule type" value="Genomic_DNA"/>
</dbReference>
<keyword evidence="1" id="KW-0175">Coiled coil</keyword>
<organism evidence="2 3">
    <name type="scientific">Bordetella avium (strain 197N)</name>
    <dbReference type="NCBI Taxonomy" id="360910"/>
    <lineage>
        <taxon>Bacteria</taxon>
        <taxon>Pseudomonadati</taxon>
        <taxon>Pseudomonadota</taxon>
        <taxon>Betaproteobacteria</taxon>
        <taxon>Burkholderiales</taxon>
        <taxon>Alcaligenaceae</taxon>
        <taxon>Bordetella</taxon>
    </lineage>
</organism>
<gene>
    <name evidence="2" type="ordered locus">BAV1481</name>
</gene>
<dbReference type="eggNOG" id="ENOG5031C0Y">
    <property type="taxonomic scope" value="Bacteria"/>
</dbReference>
<reference evidence="2 3" key="1">
    <citation type="journal article" date="2006" name="J. Bacteriol.">
        <title>Comparison of the genome sequence of the poultry pathogen Bordetella avium with those of B. bronchiseptica, B. pertussis, and B. parapertussis reveals extensive diversity in surface structures associated with host interaction.</title>
        <authorList>
            <person name="Sebaihia M."/>
            <person name="Preston A."/>
            <person name="Maskell D.J."/>
            <person name="Kuzmiak H."/>
            <person name="Connell T.D."/>
            <person name="King N.D."/>
            <person name="Orndorff P.E."/>
            <person name="Miyamoto D.M."/>
            <person name="Thomson N.R."/>
            <person name="Harris D."/>
            <person name="Goble A."/>
            <person name="Lord A."/>
            <person name="Murphy L."/>
            <person name="Quail M.A."/>
            <person name="Rutter S."/>
            <person name="Squares R."/>
            <person name="Squares S."/>
            <person name="Woodward J."/>
            <person name="Parkhill J."/>
            <person name="Temple L.M."/>
        </authorList>
    </citation>
    <scope>NUCLEOTIDE SEQUENCE [LARGE SCALE GENOMIC DNA]</scope>
    <source>
        <strain evidence="2 3">197N</strain>
    </source>
</reference>
<protein>
    <submittedName>
        <fullName evidence="2">Phage protein</fullName>
    </submittedName>
</protein>
<dbReference type="KEGG" id="bav:BAV1481"/>
<dbReference type="RefSeq" id="WP_012417158.1">
    <property type="nucleotide sequence ID" value="NC_010645.1"/>
</dbReference>
<dbReference type="AlphaFoldDB" id="Q2L281"/>